<evidence type="ECO:0000313" key="3">
    <source>
        <dbReference type="EMBL" id="KAL0404696.1"/>
    </source>
</evidence>
<keyword evidence="2" id="KW-0812">Transmembrane</keyword>
<reference evidence="3" key="1">
    <citation type="submission" date="2020-06" db="EMBL/GenBank/DDBJ databases">
        <authorList>
            <person name="Li T."/>
            <person name="Hu X."/>
            <person name="Zhang T."/>
            <person name="Song X."/>
            <person name="Zhang H."/>
            <person name="Dai N."/>
            <person name="Sheng W."/>
            <person name="Hou X."/>
            <person name="Wei L."/>
        </authorList>
    </citation>
    <scope>NUCLEOTIDE SEQUENCE</scope>
    <source>
        <strain evidence="3">G02</strain>
        <tissue evidence="3">Leaf</tissue>
    </source>
</reference>
<keyword evidence="2" id="KW-0472">Membrane</keyword>
<gene>
    <name evidence="3" type="ORF">Sradi_2110400</name>
</gene>
<feature type="compositionally biased region" description="Basic residues" evidence="1">
    <location>
        <begin position="135"/>
        <end position="152"/>
    </location>
</feature>
<organism evidence="3">
    <name type="scientific">Sesamum radiatum</name>
    <name type="common">Black benniseed</name>
    <dbReference type="NCBI Taxonomy" id="300843"/>
    <lineage>
        <taxon>Eukaryota</taxon>
        <taxon>Viridiplantae</taxon>
        <taxon>Streptophyta</taxon>
        <taxon>Embryophyta</taxon>
        <taxon>Tracheophyta</taxon>
        <taxon>Spermatophyta</taxon>
        <taxon>Magnoliopsida</taxon>
        <taxon>eudicotyledons</taxon>
        <taxon>Gunneridae</taxon>
        <taxon>Pentapetalae</taxon>
        <taxon>asterids</taxon>
        <taxon>lamiids</taxon>
        <taxon>Lamiales</taxon>
        <taxon>Pedaliaceae</taxon>
        <taxon>Sesamum</taxon>
    </lineage>
</organism>
<dbReference type="AlphaFoldDB" id="A0AAW2TM52"/>
<accession>A0AAW2TM52</accession>
<name>A0AAW2TM52_SESRA</name>
<feature type="region of interest" description="Disordered" evidence="1">
    <location>
        <begin position="135"/>
        <end position="159"/>
    </location>
</feature>
<evidence type="ECO:0000256" key="2">
    <source>
        <dbReference type="SAM" id="Phobius"/>
    </source>
</evidence>
<evidence type="ECO:0000256" key="1">
    <source>
        <dbReference type="SAM" id="MobiDB-lite"/>
    </source>
</evidence>
<comment type="caution">
    <text evidence="3">The sequence shown here is derived from an EMBL/GenBank/DDBJ whole genome shotgun (WGS) entry which is preliminary data.</text>
</comment>
<keyword evidence="2" id="KW-1133">Transmembrane helix</keyword>
<reference evidence="3" key="2">
    <citation type="journal article" date="2024" name="Plant">
        <title>Genomic evolution and insights into agronomic trait innovations of Sesamum species.</title>
        <authorList>
            <person name="Miao H."/>
            <person name="Wang L."/>
            <person name="Qu L."/>
            <person name="Liu H."/>
            <person name="Sun Y."/>
            <person name="Le M."/>
            <person name="Wang Q."/>
            <person name="Wei S."/>
            <person name="Zheng Y."/>
            <person name="Lin W."/>
            <person name="Duan Y."/>
            <person name="Cao H."/>
            <person name="Xiong S."/>
            <person name="Wang X."/>
            <person name="Wei L."/>
            <person name="Li C."/>
            <person name="Ma Q."/>
            <person name="Ju M."/>
            <person name="Zhao R."/>
            <person name="Li G."/>
            <person name="Mu C."/>
            <person name="Tian Q."/>
            <person name="Mei H."/>
            <person name="Zhang T."/>
            <person name="Gao T."/>
            <person name="Zhang H."/>
        </authorList>
    </citation>
    <scope>NUCLEOTIDE SEQUENCE</scope>
    <source>
        <strain evidence="3">G02</strain>
    </source>
</reference>
<sequence length="176" mass="19462">MAAKLTASTSSAQMLTSVLSSLVAEEAASMTSGLKRPKLEKPMIFPDANNSSGANSGYFPASTQSMSQVNPLQAPFLPPPPPPPLAPPSNSPANQLVQSTMMGFHLAMVRATYLLLCLRMLAWDLLALALHPIKHSRRRRRRRRRRRNHRTSNRNLSNYSLRNHSSFLQMVDTTGP</sequence>
<protein>
    <submittedName>
        <fullName evidence="3">Uncharacterized protein</fullName>
    </submittedName>
</protein>
<dbReference type="EMBL" id="JACGWJ010000008">
    <property type="protein sequence ID" value="KAL0404696.1"/>
    <property type="molecule type" value="Genomic_DNA"/>
</dbReference>
<feature type="transmembrane region" description="Helical" evidence="2">
    <location>
        <begin position="111"/>
        <end position="133"/>
    </location>
</feature>
<feature type="compositionally biased region" description="Pro residues" evidence="1">
    <location>
        <begin position="76"/>
        <end position="90"/>
    </location>
</feature>
<proteinExistence type="predicted"/>
<feature type="region of interest" description="Disordered" evidence="1">
    <location>
        <begin position="69"/>
        <end position="94"/>
    </location>
</feature>